<dbReference type="GO" id="GO:0060320">
    <property type="term" value="P:rejection of self pollen"/>
    <property type="evidence" value="ECO:0007669"/>
    <property type="project" value="UniProtKB-KW"/>
</dbReference>
<evidence type="ECO:0000256" key="2">
    <source>
        <dbReference type="ARBA" id="ARBA00005581"/>
    </source>
</evidence>
<gene>
    <name evidence="9" type="primary">LOC104212313</name>
</gene>
<feature type="transmembrane region" description="Helical" evidence="7">
    <location>
        <begin position="103"/>
        <end position="120"/>
    </location>
</feature>
<dbReference type="PANTHER" id="PTHR31232">
    <property type="match status" value="1"/>
</dbReference>
<evidence type="ECO:0000256" key="1">
    <source>
        <dbReference type="ARBA" id="ARBA00004613"/>
    </source>
</evidence>
<evidence type="ECO:0000256" key="4">
    <source>
        <dbReference type="ARBA" id="ARBA00022525"/>
    </source>
</evidence>
<dbReference type="PANTHER" id="PTHR31232:SF172">
    <property type="entry name" value="S-PROTEIN HOMOLOG"/>
    <property type="match status" value="1"/>
</dbReference>
<dbReference type="GO" id="GO:0005576">
    <property type="term" value="C:extracellular region"/>
    <property type="evidence" value="ECO:0007669"/>
    <property type="project" value="UniProtKB-SubCell"/>
</dbReference>
<keyword evidence="7" id="KW-0472">Membrane</keyword>
<keyword evidence="5" id="KW-0732">Signal</keyword>
<evidence type="ECO:0000256" key="7">
    <source>
        <dbReference type="SAM" id="Phobius"/>
    </source>
</evidence>
<reference evidence="8" key="1">
    <citation type="journal article" date="2013" name="Genome Biol.">
        <title>Reference genomes and transcriptomes of Nicotiana sylvestris and Nicotiana tomentosiformis.</title>
        <authorList>
            <person name="Sierro N."/>
            <person name="Battey J.N."/>
            <person name="Ouadi S."/>
            <person name="Bovet L."/>
            <person name="Goepfert S."/>
            <person name="Bakaher N."/>
            <person name="Peitsch M.C."/>
            <person name="Ivanov N.V."/>
        </authorList>
    </citation>
    <scope>NUCLEOTIDE SEQUENCE [LARGE SCALE GENOMIC DNA]</scope>
</reference>
<reference evidence="9" key="2">
    <citation type="submission" date="2025-08" db="UniProtKB">
        <authorList>
            <consortium name="RefSeq"/>
        </authorList>
    </citation>
    <scope>IDENTIFICATION</scope>
    <source>
        <tissue evidence="9">Leaf</tissue>
    </source>
</reference>
<name>A0A1U7VDC6_NICSY</name>
<organism evidence="8 9">
    <name type="scientific">Nicotiana sylvestris</name>
    <name type="common">Wood tobacco</name>
    <name type="synonym">South American tobacco</name>
    <dbReference type="NCBI Taxonomy" id="4096"/>
    <lineage>
        <taxon>Eukaryota</taxon>
        <taxon>Viridiplantae</taxon>
        <taxon>Streptophyta</taxon>
        <taxon>Embryophyta</taxon>
        <taxon>Tracheophyta</taxon>
        <taxon>Spermatophyta</taxon>
        <taxon>Magnoliopsida</taxon>
        <taxon>eudicotyledons</taxon>
        <taxon>Gunneridae</taxon>
        <taxon>Pentapetalae</taxon>
        <taxon>asterids</taxon>
        <taxon>lamiids</taxon>
        <taxon>Solanales</taxon>
        <taxon>Solanaceae</taxon>
        <taxon>Nicotianoideae</taxon>
        <taxon>Nicotianeae</taxon>
        <taxon>Nicotiana</taxon>
    </lineage>
</organism>
<dbReference type="Pfam" id="PF05938">
    <property type="entry name" value="Self-incomp_S1"/>
    <property type="match status" value="1"/>
</dbReference>
<evidence type="ECO:0000313" key="9">
    <source>
        <dbReference type="RefSeq" id="XP_009759835.1"/>
    </source>
</evidence>
<evidence type="ECO:0000313" key="8">
    <source>
        <dbReference type="Proteomes" id="UP000189701"/>
    </source>
</evidence>
<keyword evidence="7" id="KW-0812">Transmembrane</keyword>
<dbReference type="RefSeq" id="XP_009759835.1">
    <property type="nucleotide sequence ID" value="XM_009761533.1"/>
</dbReference>
<comment type="similarity">
    <text evidence="2 6">Belongs to the plant self-incompatibility (S1) protein family.</text>
</comment>
<keyword evidence="3 6" id="KW-0713">Self-incompatibility</keyword>
<dbReference type="InterPro" id="IPR010264">
    <property type="entry name" value="Self-incomp_S1"/>
</dbReference>
<dbReference type="AlphaFoldDB" id="A0A1U7VDC6"/>
<sequence>MALRDWHFLLHSAVRRPVLWSHNAPQNLHPKNFQAESMIRVRLTKSLCGITSWSTIFAKVSTSLCGHFAARRVILRPYSGQQKCLFLQVISLTPQRTVQPKNMSINSLIIIFLLLLIYSLELSTARKCFFTPKYEVHIINNLPSNTPPLKIHCASGDDDFGDYFPSINEDYNWSFCGNLFGRSLYFCHFWWEKDKVFDVFNNTNTCVSGGQIPYFSRQCVWVVKSDGFYLGHYEDDGHIDMYLYTGWS</sequence>
<keyword evidence="7" id="KW-1133">Transmembrane helix</keyword>
<dbReference type="eggNOG" id="ENOG502SVF6">
    <property type="taxonomic scope" value="Eukaryota"/>
</dbReference>
<evidence type="ECO:0000256" key="5">
    <source>
        <dbReference type="ARBA" id="ARBA00022729"/>
    </source>
</evidence>
<protein>
    <recommendedName>
        <fullName evidence="6">S-protein homolog</fullName>
    </recommendedName>
</protein>
<evidence type="ECO:0000256" key="6">
    <source>
        <dbReference type="RuleBase" id="RU367044"/>
    </source>
</evidence>
<dbReference type="Proteomes" id="UP000189701">
    <property type="component" value="Unplaced"/>
</dbReference>
<evidence type="ECO:0000256" key="3">
    <source>
        <dbReference type="ARBA" id="ARBA00022471"/>
    </source>
</evidence>
<comment type="subcellular location">
    <subcellularLocation>
        <location evidence="1 6">Secreted</location>
    </subcellularLocation>
</comment>
<keyword evidence="8" id="KW-1185">Reference proteome</keyword>
<accession>A0A1U7VDC6</accession>
<keyword evidence="4 6" id="KW-0964">Secreted</keyword>
<proteinExistence type="inferred from homology"/>